<name>A0A931BBR1_9ACTN</name>
<sequence>MARSFGYGALLRTPGAWTFLLPAFVARMPYAMLGLGTVLLVFDTTHSYTTAGAVAAVASITQVVGAPLTGRLSDRRGQAVVLLPCLTVHAGSVVTLVVLALAGAPIWSLFLAAGLAGASLPQIGAMVRARWLHALDGSPEALSSAFAFESVTDELTFVLGPVLATTLCTTVAPAAGLVAEVVLTVVGGLAFAAQRRTAPPVRLTAGRTGGSALAKPGVRLLVVALLGVGTVFGAMQVSVTAASEAAGQAGLSGLVYGLFAGGSVIAGTAFGAVHWKRSPKFRLLATYTALVVGCSTLWAMPNLFALGVAAFCCGLAIAPTLISAYTLVETLVDTGAKTEAFTWLTGAIGLGLALGSTAAGRLIDSHGAHAGFLVPAVGAGLGLIALLGLRNMLTPAAPAASRQVTGSQRPEPVRA</sequence>
<feature type="transmembrane region" description="Helical" evidence="1">
    <location>
        <begin position="281"/>
        <end position="300"/>
    </location>
</feature>
<feature type="transmembrane region" description="Helical" evidence="1">
    <location>
        <begin position="254"/>
        <end position="274"/>
    </location>
</feature>
<feature type="transmembrane region" description="Helical" evidence="1">
    <location>
        <begin position="80"/>
        <end position="100"/>
    </location>
</feature>
<organism evidence="2 3">
    <name type="scientific">Streptacidiphilus fuscans</name>
    <dbReference type="NCBI Taxonomy" id="2789292"/>
    <lineage>
        <taxon>Bacteria</taxon>
        <taxon>Bacillati</taxon>
        <taxon>Actinomycetota</taxon>
        <taxon>Actinomycetes</taxon>
        <taxon>Kitasatosporales</taxon>
        <taxon>Streptomycetaceae</taxon>
        <taxon>Streptacidiphilus</taxon>
    </lineage>
</organism>
<feature type="transmembrane region" description="Helical" evidence="1">
    <location>
        <begin position="20"/>
        <end position="42"/>
    </location>
</feature>
<dbReference type="Pfam" id="PF07690">
    <property type="entry name" value="MFS_1"/>
    <property type="match status" value="1"/>
</dbReference>
<dbReference type="SUPFAM" id="SSF103473">
    <property type="entry name" value="MFS general substrate transporter"/>
    <property type="match status" value="1"/>
</dbReference>
<dbReference type="Proteomes" id="UP000657385">
    <property type="component" value="Unassembled WGS sequence"/>
</dbReference>
<feature type="transmembrane region" description="Helical" evidence="1">
    <location>
        <begin position="369"/>
        <end position="389"/>
    </location>
</feature>
<feature type="transmembrane region" description="Helical" evidence="1">
    <location>
        <begin position="106"/>
        <end position="127"/>
    </location>
</feature>
<dbReference type="AlphaFoldDB" id="A0A931BBR1"/>
<dbReference type="PANTHER" id="PTHR23542">
    <property type="match status" value="1"/>
</dbReference>
<keyword evidence="3" id="KW-1185">Reference proteome</keyword>
<feature type="transmembrane region" description="Helical" evidence="1">
    <location>
        <begin position="220"/>
        <end position="242"/>
    </location>
</feature>
<accession>A0A931BBR1</accession>
<reference evidence="2" key="1">
    <citation type="submission" date="2020-11" db="EMBL/GenBank/DDBJ databases">
        <title>Isolation and identification of active actinomycetes.</title>
        <authorList>
            <person name="Yu B."/>
        </authorList>
    </citation>
    <scope>NUCLEOTIDE SEQUENCE</scope>
    <source>
        <strain evidence="2">NEAU-YB345</strain>
    </source>
</reference>
<dbReference type="InterPro" id="IPR011701">
    <property type="entry name" value="MFS"/>
</dbReference>
<feature type="transmembrane region" description="Helical" evidence="1">
    <location>
        <begin position="48"/>
        <end position="68"/>
    </location>
</feature>
<evidence type="ECO:0000256" key="1">
    <source>
        <dbReference type="SAM" id="Phobius"/>
    </source>
</evidence>
<protein>
    <submittedName>
        <fullName evidence="2">MFS transporter</fullName>
    </submittedName>
</protein>
<dbReference type="RefSeq" id="WP_196197508.1">
    <property type="nucleotide sequence ID" value="NZ_JADPRT010000016.1"/>
</dbReference>
<keyword evidence="1" id="KW-0472">Membrane</keyword>
<gene>
    <name evidence="2" type="ORF">I2501_30315</name>
</gene>
<keyword evidence="1" id="KW-0812">Transmembrane</keyword>
<feature type="transmembrane region" description="Helical" evidence="1">
    <location>
        <begin position="340"/>
        <end position="363"/>
    </location>
</feature>
<dbReference type="Gene3D" id="1.20.1250.20">
    <property type="entry name" value="MFS general substrate transporter like domains"/>
    <property type="match status" value="1"/>
</dbReference>
<dbReference type="PANTHER" id="PTHR23542:SF1">
    <property type="entry name" value="MAJOR FACILITATOR SUPERFAMILY (MFS) PROFILE DOMAIN-CONTAINING PROTEIN"/>
    <property type="match status" value="1"/>
</dbReference>
<dbReference type="EMBL" id="JADPRT010000016">
    <property type="protein sequence ID" value="MBF9072327.1"/>
    <property type="molecule type" value="Genomic_DNA"/>
</dbReference>
<proteinExistence type="predicted"/>
<evidence type="ECO:0000313" key="3">
    <source>
        <dbReference type="Proteomes" id="UP000657385"/>
    </source>
</evidence>
<feature type="transmembrane region" description="Helical" evidence="1">
    <location>
        <begin position="306"/>
        <end position="328"/>
    </location>
</feature>
<evidence type="ECO:0000313" key="2">
    <source>
        <dbReference type="EMBL" id="MBF9072327.1"/>
    </source>
</evidence>
<dbReference type="InterPro" id="IPR036259">
    <property type="entry name" value="MFS_trans_sf"/>
</dbReference>
<keyword evidence="1" id="KW-1133">Transmembrane helix</keyword>
<dbReference type="GO" id="GO:0022857">
    <property type="term" value="F:transmembrane transporter activity"/>
    <property type="evidence" value="ECO:0007669"/>
    <property type="project" value="InterPro"/>
</dbReference>
<comment type="caution">
    <text evidence="2">The sequence shown here is derived from an EMBL/GenBank/DDBJ whole genome shotgun (WGS) entry which is preliminary data.</text>
</comment>